<evidence type="ECO:0000313" key="3">
    <source>
        <dbReference type="Proteomes" id="UP000612899"/>
    </source>
</evidence>
<dbReference type="Gene3D" id="3.90.79.40">
    <property type="entry name" value="EvaA sugar 2,3-dehydratase subunit"/>
    <property type="match status" value="2"/>
</dbReference>
<feature type="domain" description="dTDP-4-dehydro-6-deoxy-alpha-D-glucopyranose 2,3-dehydratase" evidence="1">
    <location>
        <begin position="34"/>
        <end position="235"/>
    </location>
</feature>
<dbReference type="InterPro" id="IPR005212">
    <property type="entry name" value="EvaA-like"/>
</dbReference>
<sequence>MTLTVLRRREDVDLPARLADSAEARDGVQLTVGEFDAWFAGRQQANNFQVTRIPFSELDGWSFSQDTGNLGHRSGRFFSVEGLRVLSWAGPVREWHQPIINQPEVGILGILVKEFDGVLHCLMQAKMEPGNPNLLQLSPTVQATRSNYTRVHNGAAVRYLEYFVGPSRGDIIADVLQSEHGSWFFRKKNRNMVVEVTDEVPLHDDFCWLTVGQINELMKRDNVINMDSRTVLSCMPPAKARVHEYSNPFQISLAASRDRHAGALHTTAEVMSWFTTQRSLCELDISRMPLKEVPGWHTTEKEIARTDGKYFSVVAVAVKAGNREVTSWTQPLFEPRGHGLVAFVLKNFGGVLHVLVNARMEGGFLDSVELGPTLQCIPWNYDDYDGAERPFLLDYLQKIDPARIRYEAVHSEEGGRFLNAESRYLIVEADDKLPYDIPDDYTWITLGQLTDLLRHGHYVNVQARTLVACINAIS</sequence>
<evidence type="ECO:0000313" key="2">
    <source>
        <dbReference type="EMBL" id="GIH09328.1"/>
    </source>
</evidence>
<reference evidence="2" key="1">
    <citation type="submission" date="2021-01" db="EMBL/GenBank/DDBJ databases">
        <title>Whole genome shotgun sequence of Rhizocola hellebori NBRC 109834.</title>
        <authorList>
            <person name="Komaki H."/>
            <person name="Tamura T."/>
        </authorList>
    </citation>
    <scope>NUCLEOTIDE SEQUENCE</scope>
    <source>
        <strain evidence="2">NBRC 109834</strain>
    </source>
</reference>
<dbReference type="RefSeq" id="WP_203913065.1">
    <property type="nucleotide sequence ID" value="NZ_BONY01000066.1"/>
</dbReference>
<dbReference type="GO" id="GO:0016829">
    <property type="term" value="F:lyase activity"/>
    <property type="evidence" value="ECO:0007669"/>
    <property type="project" value="InterPro"/>
</dbReference>
<protein>
    <submittedName>
        <fullName evidence="2">NDP-hexose 2,3-dehydratase</fullName>
    </submittedName>
</protein>
<comment type="caution">
    <text evidence="2">The sequence shown here is derived from an EMBL/GenBank/DDBJ whole genome shotgun (WGS) entry which is preliminary data.</text>
</comment>
<dbReference type="AlphaFoldDB" id="A0A8J3VKR3"/>
<name>A0A8J3VKR3_9ACTN</name>
<accession>A0A8J3VKR3</accession>
<gene>
    <name evidence="2" type="ORF">Rhe02_73950</name>
</gene>
<dbReference type="EMBL" id="BONY01000066">
    <property type="protein sequence ID" value="GIH09328.1"/>
    <property type="molecule type" value="Genomic_DNA"/>
</dbReference>
<keyword evidence="3" id="KW-1185">Reference proteome</keyword>
<evidence type="ECO:0000259" key="1">
    <source>
        <dbReference type="Pfam" id="PF03559"/>
    </source>
</evidence>
<proteinExistence type="predicted"/>
<dbReference type="InterPro" id="IPR038153">
    <property type="entry name" value="EvaA-like_sf"/>
</dbReference>
<feature type="domain" description="dTDP-4-dehydro-6-deoxy-alpha-D-glucopyranose 2,3-dehydratase" evidence="1">
    <location>
        <begin position="267"/>
        <end position="470"/>
    </location>
</feature>
<organism evidence="2 3">
    <name type="scientific">Rhizocola hellebori</name>
    <dbReference type="NCBI Taxonomy" id="1392758"/>
    <lineage>
        <taxon>Bacteria</taxon>
        <taxon>Bacillati</taxon>
        <taxon>Actinomycetota</taxon>
        <taxon>Actinomycetes</taxon>
        <taxon>Micromonosporales</taxon>
        <taxon>Micromonosporaceae</taxon>
        <taxon>Rhizocola</taxon>
    </lineage>
</organism>
<dbReference type="Pfam" id="PF03559">
    <property type="entry name" value="Hexose_dehydrat"/>
    <property type="match status" value="2"/>
</dbReference>
<dbReference type="Proteomes" id="UP000612899">
    <property type="component" value="Unassembled WGS sequence"/>
</dbReference>